<evidence type="ECO:0000256" key="3">
    <source>
        <dbReference type="ARBA" id="ARBA00012111"/>
    </source>
</evidence>
<keyword evidence="15" id="KW-1185">Reference proteome</keyword>
<evidence type="ECO:0000259" key="13">
    <source>
        <dbReference type="Pfam" id="PF09757"/>
    </source>
</evidence>
<comment type="function">
    <text evidence="10">Responsible for the deacetylation of lysine residues on the N-terminal part of the core histones (H2A, H2B, H3 and H4). Histone deacetylation gives a tag for epigenetic repression and plays an important role in transcriptional regulation, cell cycle progression and developmental events.</text>
</comment>
<feature type="compositionally biased region" description="Basic and acidic residues" evidence="11">
    <location>
        <begin position="719"/>
        <end position="729"/>
    </location>
</feature>
<keyword evidence="8 10" id="KW-0804">Transcription</keyword>
<organism evidence="14 15">
    <name type="scientific">Cryptococcus decagattii</name>
    <dbReference type="NCBI Taxonomy" id="1859122"/>
    <lineage>
        <taxon>Eukaryota</taxon>
        <taxon>Fungi</taxon>
        <taxon>Dikarya</taxon>
        <taxon>Basidiomycota</taxon>
        <taxon>Agaricomycotina</taxon>
        <taxon>Tremellomycetes</taxon>
        <taxon>Tremellales</taxon>
        <taxon>Cryptococcaceae</taxon>
        <taxon>Cryptococcus</taxon>
        <taxon>Cryptococcus gattii species complex</taxon>
    </lineage>
</organism>
<dbReference type="InterPro" id="IPR000286">
    <property type="entry name" value="HDACs"/>
</dbReference>
<accession>A0ABZ2ANS6</accession>
<gene>
    <name evidence="14" type="ORF">IAS62_001473</name>
</gene>
<feature type="region of interest" description="Disordered" evidence="11">
    <location>
        <begin position="693"/>
        <end position="739"/>
    </location>
</feature>
<keyword evidence="5 10" id="KW-0378">Hydrolase</keyword>
<evidence type="ECO:0000256" key="7">
    <source>
        <dbReference type="ARBA" id="ARBA00023015"/>
    </source>
</evidence>
<dbReference type="Proteomes" id="UP001432216">
    <property type="component" value="Chromosome 2"/>
</dbReference>
<evidence type="ECO:0000313" key="14">
    <source>
        <dbReference type="EMBL" id="WVO20180.1"/>
    </source>
</evidence>
<evidence type="ECO:0000256" key="4">
    <source>
        <dbReference type="ARBA" id="ARBA00022491"/>
    </source>
</evidence>
<dbReference type="Pfam" id="PF09757">
    <property type="entry name" value="Arb2-like"/>
    <property type="match status" value="1"/>
</dbReference>
<proteinExistence type="inferred from homology"/>
<dbReference type="EC" id="3.5.1.98" evidence="3 10"/>
<dbReference type="InterPro" id="IPR017321">
    <property type="entry name" value="Hist_deAcase_II_yeast"/>
</dbReference>
<name>A0ABZ2ANS6_9TREE</name>
<dbReference type="InterPro" id="IPR023801">
    <property type="entry name" value="His_deacetylse_dom"/>
</dbReference>
<dbReference type="EMBL" id="CP143807">
    <property type="protein sequence ID" value="WVO20180.1"/>
    <property type="molecule type" value="Genomic_DNA"/>
</dbReference>
<evidence type="ECO:0000256" key="1">
    <source>
        <dbReference type="ARBA" id="ARBA00004123"/>
    </source>
</evidence>
<dbReference type="RefSeq" id="XP_064719420.1">
    <property type="nucleotide sequence ID" value="XM_064863348.1"/>
</dbReference>
<evidence type="ECO:0000256" key="2">
    <source>
        <dbReference type="ARBA" id="ARBA00007738"/>
    </source>
</evidence>
<comment type="similarity">
    <text evidence="2 10">Belongs to the histone deacetylase family. HD type 2 subfamily.</text>
</comment>
<evidence type="ECO:0000256" key="5">
    <source>
        <dbReference type="ARBA" id="ARBA00022801"/>
    </source>
</evidence>
<dbReference type="PRINTS" id="PR01270">
    <property type="entry name" value="HDASUPER"/>
</dbReference>
<protein>
    <recommendedName>
        <fullName evidence="3 10">Histone deacetylase</fullName>
        <ecNumber evidence="3 10">3.5.1.98</ecNumber>
    </recommendedName>
</protein>
<evidence type="ECO:0000259" key="12">
    <source>
        <dbReference type="Pfam" id="PF00850"/>
    </source>
</evidence>
<dbReference type="InterPro" id="IPR023696">
    <property type="entry name" value="Ureohydrolase_dom_sf"/>
</dbReference>
<dbReference type="PANTHER" id="PTHR10625:SF5">
    <property type="entry name" value="HISTONE DEACETYLASE"/>
    <property type="match status" value="1"/>
</dbReference>
<dbReference type="SUPFAM" id="SSF52768">
    <property type="entry name" value="Arginase/deacetylase"/>
    <property type="match status" value="1"/>
</dbReference>
<dbReference type="GeneID" id="89988248"/>
<keyword evidence="6 10" id="KW-0156">Chromatin regulator</keyword>
<feature type="domain" description="Arb2-like" evidence="13">
    <location>
        <begin position="440"/>
        <end position="691"/>
    </location>
</feature>
<dbReference type="CDD" id="cd11600">
    <property type="entry name" value="HDAC_Clr3"/>
    <property type="match status" value="1"/>
</dbReference>
<feature type="compositionally biased region" description="Gly residues" evidence="11">
    <location>
        <begin position="704"/>
        <end position="714"/>
    </location>
</feature>
<dbReference type="InterPro" id="IPR037138">
    <property type="entry name" value="His_deacetylse_dom_sf"/>
</dbReference>
<keyword evidence="4 10" id="KW-0678">Repressor</keyword>
<evidence type="ECO:0000256" key="9">
    <source>
        <dbReference type="ARBA" id="ARBA00023242"/>
    </source>
</evidence>
<dbReference type="PIRSF" id="PIRSF037919">
    <property type="entry name" value="HDAC_II_yeast"/>
    <property type="match status" value="1"/>
</dbReference>
<evidence type="ECO:0000256" key="6">
    <source>
        <dbReference type="ARBA" id="ARBA00022853"/>
    </source>
</evidence>
<reference evidence="14 15" key="1">
    <citation type="submission" date="2024-01" db="EMBL/GenBank/DDBJ databases">
        <title>Comparative genomics of Cryptococcus and Kwoniella reveals pathogenesis evolution and contrasting modes of karyotype evolution via chromosome fusion or intercentromeric recombination.</title>
        <authorList>
            <person name="Coelho M.A."/>
            <person name="David-Palma M."/>
            <person name="Shea T."/>
            <person name="Bowers K."/>
            <person name="McGinley-Smith S."/>
            <person name="Mohammad A.W."/>
            <person name="Gnirke A."/>
            <person name="Yurkov A.M."/>
            <person name="Nowrousian M."/>
            <person name="Sun S."/>
            <person name="Cuomo C.A."/>
            <person name="Heitman J."/>
        </authorList>
    </citation>
    <scope>NUCLEOTIDE SEQUENCE [LARGE SCALE GENOMIC DNA]</scope>
    <source>
        <strain evidence="14 15">7685027</strain>
    </source>
</reference>
<dbReference type="Pfam" id="PF00850">
    <property type="entry name" value="Hist_deacetyl"/>
    <property type="match status" value="1"/>
</dbReference>
<keyword evidence="9 10" id="KW-0539">Nucleus</keyword>
<evidence type="ECO:0000313" key="15">
    <source>
        <dbReference type="Proteomes" id="UP001432216"/>
    </source>
</evidence>
<keyword evidence="7 10" id="KW-0805">Transcription regulation</keyword>
<dbReference type="InterPro" id="IPR019154">
    <property type="entry name" value="Arb2-like_domain"/>
</dbReference>
<dbReference type="Gene3D" id="3.40.800.20">
    <property type="entry name" value="Histone deacetylase domain"/>
    <property type="match status" value="1"/>
</dbReference>
<comment type="subcellular location">
    <subcellularLocation>
        <location evidence="1 10">Nucleus</location>
    </subcellularLocation>
</comment>
<comment type="catalytic activity">
    <reaction evidence="10">
        <text>N(6)-acetyl-L-lysyl-[histone] + H2O = L-lysyl-[histone] + acetate</text>
        <dbReference type="Rhea" id="RHEA:58196"/>
        <dbReference type="Rhea" id="RHEA-COMP:9845"/>
        <dbReference type="Rhea" id="RHEA-COMP:11338"/>
        <dbReference type="ChEBI" id="CHEBI:15377"/>
        <dbReference type="ChEBI" id="CHEBI:29969"/>
        <dbReference type="ChEBI" id="CHEBI:30089"/>
        <dbReference type="ChEBI" id="CHEBI:61930"/>
        <dbReference type="EC" id="3.5.1.98"/>
    </reaction>
</comment>
<feature type="domain" description="Histone deacetylase" evidence="12">
    <location>
        <begin position="81"/>
        <end position="379"/>
    </location>
</feature>
<sequence>MANTNVMDMDIDTPPIASTSAQQLTSVQTPIHTTPVTTMSMPGAAARIARTGYIYDPLMMLHCMEGYMPTAENVMDNGDGHPEDPMRIKRIFTRLAEQGLIRRMKRLDFEEVTFEQVLLVHGEEMWDKVQATELLTDQQIQDTKEYYDQLSLYVCRETAHCARLSAGGVIQACRSVCKNEVRNAFAIVRPPGHHAEPNEHMGFCFFNNVAVATREMQREGLAKKVLILDWDVHHGNGTQRAFWHDGDVLYMSLHRHEGGTFYPNGDFGSLNMVGDGEGVGKSVNIPWPGPGFGDADYIYAFQRIIMPIAYEFNPDLVIISAGFDAADGDMLGQCHVTPAAYGHMTHMLSSLAGGKLVVALEGGYNLRAISDSALAVARVLLGEIPPELGILRASQAATEVVYQVALEQSKYWECIDVKACEPPEVIELENGTSPVYTIPDLLKIHRAHHMFTKHQLYQIPLASQELEAAFGGQIICNENMYEVGEKGVLVVFVHDFGNLRVENDGARSTNIHLANSYLLDTSDAVVSWIKTRGYNIIDVNILKQLPTEYPEGPKMIVKQANDMESKLMKYIWDNYIELSECENVVFIGHGTGCQAIMDLVNARDVEFKVKAVVQVAGLHSLVRPNPSNKEKLSWFKQCNQIYVPAEHVVLGDEKVKRRLGDAVFTSQKAKVVDVLNDVLPRIKAFVESKVEDGLPPRAHSGSDGLYGLGGGENRGGSHHIKDETRDGSKKVGSVASCTC</sequence>
<evidence type="ECO:0000256" key="10">
    <source>
        <dbReference type="PIRNR" id="PIRNR037919"/>
    </source>
</evidence>
<evidence type="ECO:0000256" key="11">
    <source>
        <dbReference type="SAM" id="MobiDB-lite"/>
    </source>
</evidence>
<dbReference type="PANTHER" id="PTHR10625">
    <property type="entry name" value="HISTONE DEACETYLASE HDAC1-RELATED"/>
    <property type="match status" value="1"/>
</dbReference>
<evidence type="ECO:0000256" key="8">
    <source>
        <dbReference type="ARBA" id="ARBA00023163"/>
    </source>
</evidence>